<evidence type="ECO:0000259" key="6">
    <source>
        <dbReference type="PROSITE" id="PS50931"/>
    </source>
</evidence>
<dbReference type="Gene3D" id="1.10.10.10">
    <property type="entry name" value="Winged helix-like DNA-binding domain superfamily/Winged helix DNA-binding domain"/>
    <property type="match status" value="1"/>
</dbReference>
<dbReference type="InterPro" id="IPR005119">
    <property type="entry name" value="LysR_subst-bd"/>
</dbReference>
<dbReference type="Proteomes" id="UP000258927">
    <property type="component" value="Plasmid pHL2708Y3"/>
</dbReference>
<dbReference type="FunFam" id="1.10.10.10:FF:000001">
    <property type="entry name" value="LysR family transcriptional regulator"/>
    <property type="match status" value="1"/>
</dbReference>
<dbReference type="PANTHER" id="PTHR30346">
    <property type="entry name" value="TRANSCRIPTIONAL DUAL REGULATOR HCAR-RELATED"/>
    <property type="match status" value="1"/>
</dbReference>
<proteinExistence type="inferred from homology"/>
<evidence type="ECO:0000313" key="8">
    <source>
        <dbReference type="Proteomes" id="UP000258927"/>
    </source>
</evidence>
<dbReference type="EMBL" id="CP021332">
    <property type="protein sequence ID" value="AVX06137.1"/>
    <property type="molecule type" value="Genomic_DNA"/>
</dbReference>
<dbReference type="PROSITE" id="PS50931">
    <property type="entry name" value="HTH_LYSR"/>
    <property type="match status" value="1"/>
</dbReference>
<dbReference type="InterPro" id="IPR000847">
    <property type="entry name" value="LysR_HTH_N"/>
</dbReference>
<keyword evidence="3" id="KW-0238">DNA-binding</keyword>
<dbReference type="PRINTS" id="PR00039">
    <property type="entry name" value="HTHLYSR"/>
</dbReference>
<dbReference type="RefSeq" id="WP_117397094.1">
    <property type="nucleotide sequence ID" value="NZ_CP021332.1"/>
</dbReference>
<dbReference type="STRING" id="1122213.GCA_000423365_03449"/>
<evidence type="ECO:0000256" key="1">
    <source>
        <dbReference type="ARBA" id="ARBA00009437"/>
    </source>
</evidence>
<evidence type="ECO:0000256" key="4">
    <source>
        <dbReference type="ARBA" id="ARBA00023159"/>
    </source>
</evidence>
<keyword evidence="7" id="KW-0614">Plasmid</keyword>
<dbReference type="InterPro" id="IPR036388">
    <property type="entry name" value="WH-like_DNA-bd_sf"/>
</dbReference>
<keyword evidence="4" id="KW-0010">Activator</keyword>
<comment type="similarity">
    <text evidence="1">Belongs to the LysR transcriptional regulatory family.</text>
</comment>
<sequence>MVRPTIRQLEYIVTVADVGRIGAAAAKLHVSQPSLSAQLAEVEADLGVALFHRDRRGATPTEEGREIVRRARLILRDMADLRAAASGGGAFVGRLRLGVLPSISPYLLPNVVKRLHSDYQDLRLVVREESTRDLDEGLRSGRLDMIISTPEDHASGLATPLFKERLWAALALDDPLAKSGAAIRLDKLANRTFLTLGPQHRLSHIVAGLAGQVGGHLSDEYEGTSLDAIRAMAAAGVGVAILPEIYTKTEAQRGTDVRLRRIDVARAQRDIALVEPHRSTASQKSGALAQVLREEAAKLLSK</sequence>
<keyword evidence="2" id="KW-0805">Transcription regulation</keyword>
<name>A0A2R4MJG1_9HYPH</name>
<dbReference type="InterPro" id="IPR036390">
    <property type="entry name" value="WH_DNA-bd_sf"/>
</dbReference>
<keyword evidence="8" id="KW-1185">Reference proteome</keyword>
<gene>
    <name evidence="7" type="ORF">MXMO3_03634</name>
</gene>
<accession>A0A2R4MJG1</accession>
<dbReference type="Gene3D" id="3.40.190.10">
    <property type="entry name" value="Periplasmic binding protein-like II"/>
    <property type="match status" value="2"/>
</dbReference>
<feature type="domain" description="HTH lysR-type" evidence="6">
    <location>
        <begin position="4"/>
        <end position="61"/>
    </location>
</feature>
<dbReference type="AlphaFoldDB" id="A0A2R4MJG1"/>
<geneLocation type="plasmid" evidence="8">
    <name>phl2708y3</name>
</geneLocation>
<dbReference type="SUPFAM" id="SSF46785">
    <property type="entry name" value="Winged helix' DNA-binding domain"/>
    <property type="match status" value="1"/>
</dbReference>
<dbReference type="GO" id="GO:0003677">
    <property type="term" value="F:DNA binding"/>
    <property type="evidence" value="ECO:0007669"/>
    <property type="project" value="UniProtKB-KW"/>
</dbReference>
<dbReference type="KEGG" id="mmyr:MXMO3_03634"/>
<organism evidence="7 8">
    <name type="scientific">Maritalea myrionectae</name>
    <dbReference type="NCBI Taxonomy" id="454601"/>
    <lineage>
        <taxon>Bacteria</taxon>
        <taxon>Pseudomonadati</taxon>
        <taxon>Pseudomonadota</taxon>
        <taxon>Alphaproteobacteria</taxon>
        <taxon>Hyphomicrobiales</taxon>
        <taxon>Devosiaceae</taxon>
        <taxon>Maritalea</taxon>
    </lineage>
</organism>
<protein>
    <submittedName>
        <fullName evidence="7">HTH-type transcriptional regulator EstR</fullName>
    </submittedName>
</protein>
<evidence type="ECO:0000256" key="3">
    <source>
        <dbReference type="ARBA" id="ARBA00023125"/>
    </source>
</evidence>
<evidence type="ECO:0000256" key="2">
    <source>
        <dbReference type="ARBA" id="ARBA00023015"/>
    </source>
</evidence>
<dbReference type="PANTHER" id="PTHR30346:SF26">
    <property type="entry name" value="HYDROGEN PEROXIDE-INDUCIBLE GENES ACTIVATOR"/>
    <property type="match status" value="1"/>
</dbReference>
<evidence type="ECO:0000313" key="7">
    <source>
        <dbReference type="EMBL" id="AVX06137.1"/>
    </source>
</evidence>
<keyword evidence="5" id="KW-0804">Transcription</keyword>
<dbReference type="GO" id="GO:0032993">
    <property type="term" value="C:protein-DNA complex"/>
    <property type="evidence" value="ECO:0007669"/>
    <property type="project" value="TreeGrafter"/>
</dbReference>
<dbReference type="Pfam" id="PF00126">
    <property type="entry name" value="HTH_1"/>
    <property type="match status" value="1"/>
</dbReference>
<dbReference type="GO" id="GO:0003700">
    <property type="term" value="F:DNA-binding transcription factor activity"/>
    <property type="evidence" value="ECO:0007669"/>
    <property type="project" value="InterPro"/>
</dbReference>
<dbReference type="Pfam" id="PF03466">
    <property type="entry name" value="LysR_substrate"/>
    <property type="match status" value="1"/>
</dbReference>
<dbReference type="SUPFAM" id="SSF53850">
    <property type="entry name" value="Periplasmic binding protein-like II"/>
    <property type="match status" value="1"/>
</dbReference>
<evidence type="ECO:0000256" key="5">
    <source>
        <dbReference type="ARBA" id="ARBA00023163"/>
    </source>
</evidence>
<reference evidence="7 8" key="1">
    <citation type="submission" date="2017-05" db="EMBL/GenBank/DDBJ databases">
        <title>Genome Analysis of Maritalea myrionectae HL2708#5.</title>
        <authorList>
            <consortium name="Cotde Inc.-PKNU"/>
            <person name="Jang D."/>
            <person name="Oh H.-M."/>
        </authorList>
    </citation>
    <scope>NUCLEOTIDE SEQUENCE [LARGE SCALE GENOMIC DNA]</scope>
    <source>
        <strain evidence="7 8">HL2708#5</strain>
        <plasmid evidence="8">phl2708y3</plasmid>
    </source>
</reference>